<feature type="domain" description="Phospholipase/carboxylesterase/thioesterase" evidence="3">
    <location>
        <begin position="18"/>
        <end position="209"/>
    </location>
</feature>
<gene>
    <name evidence="4" type="ORF">GCM10025869_16220</name>
</gene>
<reference evidence="5" key="1">
    <citation type="journal article" date="2019" name="Int. J. Syst. Evol. Microbiol.">
        <title>The Global Catalogue of Microorganisms (GCM) 10K type strain sequencing project: providing services to taxonomists for standard genome sequencing and annotation.</title>
        <authorList>
            <consortium name="The Broad Institute Genomics Platform"/>
            <consortium name="The Broad Institute Genome Sequencing Center for Infectious Disease"/>
            <person name="Wu L."/>
            <person name="Ma J."/>
        </authorList>
    </citation>
    <scope>NUCLEOTIDE SEQUENCE [LARGE SCALE GENOMIC DNA]</scope>
    <source>
        <strain evidence="5">NBRC 108755</strain>
    </source>
</reference>
<dbReference type="PANTHER" id="PTHR10655:SF17">
    <property type="entry name" value="LYSOPHOSPHOLIPASE-LIKE PROTEIN 1"/>
    <property type="match status" value="1"/>
</dbReference>
<dbReference type="InterPro" id="IPR029058">
    <property type="entry name" value="AB_hydrolase_fold"/>
</dbReference>
<dbReference type="Pfam" id="PF02230">
    <property type="entry name" value="Abhydrolase_2"/>
    <property type="match status" value="1"/>
</dbReference>
<dbReference type="PANTHER" id="PTHR10655">
    <property type="entry name" value="LYSOPHOSPHOLIPASE-RELATED"/>
    <property type="match status" value="1"/>
</dbReference>
<dbReference type="RefSeq" id="WP_284299246.1">
    <property type="nucleotide sequence ID" value="NZ_BSVA01000001.1"/>
</dbReference>
<name>A0ABQ6JS06_9MICO</name>
<dbReference type="InterPro" id="IPR003140">
    <property type="entry name" value="PLipase/COase/thioEstase"/>
</dbReference>
<keyword evidence="5" id="KW-1185">Reference proteome</keyword>
<proteinExistence type="inferred from homology"/>
<dbReference type="EMBL" id="BSVA01000001">
    <property type="protein sequence ID" value="GMA91093.1"/>
    <property type="molecule type" value="Genomic_DNA"/>
</dbReference>
<comment type="similarity">
    <text evidence="1">Belongs to the AB hydrolase superfamily. AB hydrolase 2 family.</text>
</comment>
<evidence type="ECO:0000313" key="5">
    <source>
        <dbReference type="Proteomes" id="UP001157069"/>
    </source>
</evidence>
<comment type="caution">
    <text evidence="4">The sequence shown here is derived from an EMBL/GenBank/DDBJ whole genome shotgun (WGS) entry which is preliminary data.</text>
</comment>
<accession>A0ABQ6JS06</accession>
<evidence type="ECO:0000313" key="4">
    <source>
        <dbReference type="EMBL" id="GMA91093.1"/>
    </source>
</evidence>
<protein>
    <submittedName>
        <fullName evidence="4">Esterase</fullName>
    </submittedName>
</protein>
<dbReference type="Gene3D" id="3.40.50.1820">
    <property type="entry name" value="alpha/beta hydrolase"/>
    <property type="match status" value="1"/>
</dbReference>
<dbReference type="InterPro" id="IPR050565">
    <property type="entry name" value="LYPA1-2/EST-like"/>
</dbReference>
<evidence type="ECO:0000256" key="1">
    <source>
        <dbReference type="ARBA" id="ARBA00006499"/>
    </source>
</evidence>
<sequence>MADIAIDPELVVWSTEPEGRDQHPLVIVMHGRGSDERDLASLFSLLPSGFTYASLRAPYEYGPGFAWFDDDAEPPGDPRLASADAMADAVLAWLRRLPWRPTTVGTLGFSQGGALATHLLRQGHGIVSFAVNMSGFVVGGSHPADAALAIARPPAYWGRGAVDPFFTPELIHRAEQWLPHHTSLTGAVYPGLGHSVSDEMLRDVAEFLRARR</sequence>
<keyword evidence="2" id="KW-0378">Hydrolase</keyword>
<dbReference type="SUPFAM" id="SSF53474">
    <property type="entry name" value="alpha/beta-Hydrolases"/>
    <property type="match status" value="1"/>
</dbReference>
<dbReference type="Proteomes" id="UP001157069">
    <property type="component" value="Unassembled WGS sequence"/>
</dbReference>
<evidence type="ECO:0000256" key="2">
    <source>
        <dbReference type="ARBA" id="ARBA00022801"/>
    </source>
</evidence>
<evidence type="ECO:0000259" key="3">
    <source>
        <dbReference type="Pfam" id="PF02230"/>
    </source>
</evidence>
<organism evidence="4 5">
    <name type="scientific">Homoserinibacter gongjuensis</name>
    <dbReference type="NCBI Taxonomy" id="1162968"/>
    <lineage>
        <taxon>Bacteria</taxon>
        <taxon>Bacillati</taxon>
        <taxon>Actinomycetota</taxon>
        <taxon>Actinomycetes</taxon>
        <taxon>Micrococcales</taxon>
        <taxon>Microbacteriaceae</taxon>
        <taxon>Homoserinibacter</taxon>
    </lineage>
</organism>